<name>A0A915IYG7_ROMCU</name>
<organism evidence="2 3">
    <name type="scientific">Romanomermis culicivorax</name>
    <name type="common">Nematode worm</name>
    <dbReference type="NCBI Taxonomy" id="13658"/>
    <lineage>
        <taxon>Eukaryota</taxon>
        <taxon>Metazoa</taxon>
        <taxon>Ecdysozoa</taxon>
        <taxon>Nematoda</taxon>
        <taxon>Enoplea</taxon>
        <taxon>Dorylaimia</taxon>
        <taxon>Mermithida</taxon>
        <taxon>Mermithoidea</taxon>
        <taxon>Mermithidae</taxon>
        <taxon>Romanomermis</taxon>
    </lineage>
</organism>
<evidence type="ECO:0000256" key="1">
    <source>
        <dbReference type="SAM" id="MobiDB-lite"/>
    </source>
</evidence>
<proteinExistence type="predicted"/>
<dbReference type="Proteomes" id="UP000887565">
    <property type="component" value="Unplaced"/>
</dbReference>
<evidence type="ECO:0000313" key="2">
    <source>
        <dbReference type="Proteomes" id="UP000887565"/>
    </source>
</evidence>
<keyword evidence="2" id="KW-1185">Reference proteome</keyword>
<reference evidence="3" key="1">
    <citation type="submission" date="2022-11" db="UniProtKB">
        <authorList>
            <consortium name="WormBaseParasite"/>
        </authorList>
    </citation>
    <scope>IDENTIFICATION</scope>
</reference>
<dbReference type="WBParaSite" id="nRc.2.0.1.t18873-RA">
    <property type="protein sequence ID" value="nRc.2.0.1.t18873-RA"/>
    <property type="gene ID" value="nRc.2.0.1.g18873"/>
</dbReference>
<evidence type="ECO:0000313" key="3">
    <source>
        <dbReference type="WBParaSite" id="nRc.2.0.1.t18873-RA"/>
    </source>
</evidence>
<sequence length="174" mass="19400">MKGANTGAGPTFTDSSSGKSHNQYCNQLFLKCLRITTVENNTEKNSIVKLYVDDFGDRTDSKPLFAFDFNYVHQNAICQISFEYNELSRADQEDEVPELAGAGSNWLHNSLYMFICSANNIFLAGTLGDDAANESDFDFLTFKAAMGSSSFLELDKKNISKCRTRKLGNKNIEI</sequence>
<dbReference type="AlphaFoldDB" id="A0A915IYG7"/>
<accession>A0A915IYG7</accession>
<feature type="region of interest" description="Disordered" evidence="1">
    <location>
        <begin position="1"/>
        <end position="20"/>
    </location>
</feature>
<protein>
    <submittedName>
        <fullName evidence="3">Uncharacterized protein</fullName>
    </submittedName>
</protein>